<reference evidence="1" key="2">
    <citation type="submission" date="2021-04" db="EMBL/GenBank/DDBJ databases">
        <authorList>
            <person name="Podell S."/>
        </authorList>
    </citation>
    <scope>NUCLEOTIDE SEQUENCE</scope>
    <source>
        <strain evidence="1">Hildebrandi</strain>
    </source>
</reference>
<keyword evidence="2" id="KW-1185">Reference proteome</keyword>
<dbReference type="EMBL" id="JAGRRH010000015">
    <property type="protein sequence ID" value="KAG7355444.1"/>
    <property type="molecule type" value="Genomic_DNA"/>
</dbReference>
<evidence type="ECO:0000313" key="2">
    <source>
        <dbReference type="Proteomes" id="UP000693970"/>
    </source>
</evidence>
<protein>
    <submittedName>
        <fullName evidence="1">Uncharacterized protein</fullName>
    </submittedName>
</protein>
<dbReference type="AlphaFoldDB" id="A0A9K3L4C7"/>
<dbReference type="Proteomes" id="UP000693970">
    <property type="component" value="Unassembled WGS sequence"/>
</dbReference>
<evidence type="ECO:0000313" key="1">
    <source>
        <dbReference type="EMBL" id="KAG7355444.1"/>
    </source>
</evidence>
<dbReference type="OrthoDB" id="54001at2759"/>
<proteinExistence type="predicted"/>
<organism evidence="1 2">
    <name type="scientific">Nitzschia inconspicua</name>
    <dbReference type="NCBI Taxonomy" id="303405"/>
    <lineage>
        <taxon>Eukaryota</taxon>
        <taxon>Sar</taxon>
        <taxon>Stramenopiles</taxon>
        <taxon>Ochrophyta</taxon>
        <taxon>Bacillariophyta</taxon>
        <taxon>Bacillariophyceae</taxon>
        <taxon>Bacillariophycidae</taxon>
        <taxon>Bacillariales</taxon>
        <taxon>Bacillariaceae</taxon>
        <taxon>Nitzschia</taxon>
    </lineage>
</organism>
<reference evidence="1" key="1">
    <citation type="journal article" date="2021" name="Sci. Rep.">
        <title>Diploid genomic architecture of Nitzschia inconspicua, an elite biomass production diatom.</title>
        <authorList>
            <person name="Oliver A."/>
            <person name="Podell S."/>
            <person name="Pinowska A."/>
            <person name="Traller J.C."/>
            <person name="Smith S.R."/>
            <person name="McClure R."/>
            <person name="Beliaev A."/>
            <person name="Bohutskyi P."/>
            <person name="Hill E.A."/>
            <person name="Rabines A."/>
            <person name="Zheng H."/>
            <person name="Allen L.Z."/>
            <person name="Kuo A."/>
            <person name="Grigoriev I.V."/>
            <person name="Allen A.E."/>
            <person name="Hazlebeck D."/>
            <person name="Allen E.E."/>
        </authorList>
    </citation>
    <scope>NUCLEOTIDE SEQUENCE</scope>
    <source>
        <strain evidence="1">Hildebrandi</strain>
    </source>
</reference>
<accession>A0A9K3L4C7</accession>
<gene>
    <name evidence="1" type="ORF">IV203_000130</name>
</gene>
<comment type="caution">
    <text evidence="1">The sequence shown here is derived from an EMBL/GenBank/DDBJ whole genome shotgun (WGS) entry which is preliminary data.</text>
</comment>
<sequence>MSTPASFVWVQLYYHEKEEPEGRVFKIKPVPDDVDALAKEVKEERRNTLSHCDAADLSAFSPGTKPPFAQRNSLKPGKKLEELIEELKDETPPTSDDHPLVVMAPPPQQQLAPPAKKRKLAYQFGKKFGRFAKYLDGSINNIEYIVIYERDDVEQEILSWLEPIKASPKPNCVTIGLEEENIILYSVESTNRNVYALDKVAEFLLGHSTLLVTVPHQKHGFNICTGDIVPGSFLLVQQAGKAVSKWTAKIGDLVVGGQPPTFNDIEGKHEELQQCTNVLFEDDVTGRWNPKVRELLVMA</sequence>
<name>A0A9K3L4C7_9STRA</name>